<keyword evidence="3" id="KW-1185">Reference proteome</keyword>
<keyword evidence="1" id="KW-0472">Membrane</keyword>
<evidence type="ECO:0000313" key="3">
    <source>
        <dbReference type="Proteomes" id="UP000298030"/>
    </source>
</evidence>
<feature type="transmembrane region" description="Helical" evidence="1">
    <location>
        <begin position="92"/>
        <end position="116"/>
    </location>
</feature>
<dbReference type="EMBL" id="QPFP01000030">
    <property type="protein sequence ID" value="TEB28839.1"/>
    <property type="molecule type" value="Genomic_DNA"/>
</dbReference>
<keyword evidence="1" id="KW-1133">Transmembrane helix</keyword>
<keyword evidence="1" id="KW-0812">Transmembrane</keyword>
<accession>A0A4Y7T5K1</accession>
<evidence type="ECO:0000256" key="1">
    <source>
        <dbReference type="SAM" id="Phobius"/>
    </source>
</evidence>
<sequence>MMSPIVAQDYSNTSPSEFPLVPKTLLALSISIPTTIIGLSLSQLGRESAYLAPITSFLTIIHATIVGFLCYRESKREPSFSPREPRSVATRRSNLVASWALYVLWLVTFVLLIIATARAAKWVLSPVNRGRTAVEAALSGVQACVTLVFAMLCTRDRQGFHRRARRQRWSIPWF</sequence>
<feature type="transmembrane region" description="Helical" evidence="1">
    <location>
        <begin position="50"/>
        <end position="71"/>
    </location>
</feature>
<feature type="transmembrane region" description="Helical" evidence="1">
    <location>
        <begin position="136"/>
        <end position="153"/>
    </location>
</feature>
<evidence type="ECO:0000313" key="2">
    <source>
        <dbReference type="EMBL" id="TEB28839.1"/>
    </source>
</evidence>
<dbReference type="AlphaFoldDB" id="A0A4Y7T5K1"/>
<name>A0A4Y7T5K1_COPMI</name>
<dbReference type="OrthoDB" id="3021937at2759"/>
<comment type="caution">
    <text evidence="2">The sequence shown here is derived from an EMBL/GenBank/DDBJ whole genome shotgun (WGS) entry which is preliminary data.</text>
</comment>
<organism evidence="2 3">
    <name type="scientific">Coprinellus micaceus</name>
    <name type="common">Glistening ink-cap mushroom</name>
    <name type="synonym">Coprinus micaceus</name>
    <dbReference type="NCBI Taxonomy" id="71717"/>
    <lineage>
        <taxon>Eukaryota</taxon>
        <taxon>Fungi</taxon>
        <taxon>Dikarya</taxon>
        <taxon>Basidiomycota</taxon>
        <taxon>Agaricomycotina</taxon>
        <taxon>Agaricomycetes</taxon>
        <taxon>Agaricomycetidae</taxon>
        <taxon>Agaricales</taxon>
        <taxon>Agaricineae</taxon>
        <taxon>Psathyrellaceae</taxon>
        <taxon>Coprinellus</taxon>
    </lineage>
</organism>
<gene>
    <name evidence="2" type="ORF">FA13DRAFT_1711538</name>
</gene>
<protein>
    <submittedName>
        <fullName evidence="2">Uncharacterized protein</fullName>
    </submittedName>
</protein>
<proteinExistence type="predicted"/>
<reference evidence="2 3" key="1">
    <citation type="journal article" date="2019" name="Nat. Ecol. Evol.">
        <title>Megaphylogeny resolves global patterns of mushroom evolution.</title>
        <authorList>
            <person name="Varga T."/>
            <person name="Krizsan K."/>
            <person name="Foldi C."/>
            <person name="Dima B."/>
            <person name="Sanchez-Garcia M."/>
            <person name="Sanchez-Ramirez S."/>
            <person name="Szollosi G.J."/>
            <person name="Szarkandi J.G."/>
            <person name="Papp V."/>
            <person name="Albert L."/>
            <person name="Andreopoulos W."/>
            <person name="Angelini C."/>
            <person name="Antonin V."/>
            <person name="Barry K.W."/>
            <person name="Bougher N.L."/>
            <person name="Buchanan P."/>
            <person name="Buyck B."/>
            <person name="Bense V."/>
            <person name="Catcheside P."/>
            <person name="Chovatia M."/>
            <person name="Cooper J."/>
            <person name="Damon W."/>
            <person name="Desjardin D."/>
            <person name="Finy P."/>
            <person name="Geml J."/>
            <person name="Haridas S."/>
            <person name="Hughes K."/>
            <person name="Justo A."/>
            <person name="Karasinski D."/>
            <person name="Kautmanova I."/>
            <person name="Kiss B."/>
            <person name="Kocsube S."/>
            <person name="Kotiranta H."/>
            <person name="LaButti K.M."/>
            <person name="Lechner B.E."/>
            <person name="Liimatainen K."/>
            <person name="Lipzen A."/>
            <person name="Lukacs Z."/>
            <person name="Mihaltcheva S."/>
            <person name="Morgado L.N."/>
            <person name="Niskanen T."/>
            <person name="Noordeloos M.E."/>
            <person name="Ohm R.A."/>
            <person name="Ortiz-Santana B."/>
            <person name="Ovrebo C."/>
            <person name="Racz N."/>
            <person name="Riley R."/>
            <person name="Savchenko A."/>
            <person name="Shiryaev A."/>
            <person name="Soop K."/>
            <person name="Spirin V."/>
            <person name="Szebenyi C."/>
            <person name="Tomsovsky M."/>
            <person name="Tulloss R.E."/>
            <person name="Uehling J."/>
            <person name="Grigoriev I.V."/>
            <person name="Vagvolgyi C."/>
            <person name="Papp T."/>
            <person name="Martin F.M."/>
            <person name="Miettinen O."/>
            <person name="Hibbett D.S."/>
            <person name="Nagy L.G."/>
        </authorList>
    </citation>
    <scope>NUCLEOTIDE SEQUENCE [LARGE SCALE GENOMIC DNA]</scope>
    <source>
        <strain evidence="2 3">FP101781</strain>
    </source>
</reference>
<dbReference type="Proteomes" id="UP000298030">
    <property type="component" value="Unassembled WGS sequence"/>
</dbReference>